<feature type="transmembrane region" description="Helical" evidence="7">
    <location>
        <begin position="173"/>
        <end position="194"/>
    </location>
</feature>
<dbReference type="EMBL" id="BAABAU010000001">
    <property type="protein sequence ID" value="GAA4266441.1"/>
    <property type="molecule type" value="Genomic_DNA"/>
</dbReference>
<name>A0ABP8E2R5_9MICO</name>
<dbReference type="InterPro" id="IPR020846">
    <property type="entry name" value="MFS_dom"/>
</dbReference>
<feature type="transmembrane region" description="Helical" evidence="7">
    <location>
        <begin position="305"/>
        <end position="330"/>
    </location>
</feature>
<sequence>MSSGSTPAPARQSLGFAAVVFVFAVVMIGTTLPTPIYPEYQRQFGFSGGTTTVLFAVYAAGVIAALVGVGQLSQIVGRRPMLLAGVVLSLVSAVLFAIGTAESLLFVGRVFSGFSAGILTSTGTVAVLEQAPKARKAVAGALATAANIGGLGLGMFLAGLLAQVTPWPTRAPYVVHAILLVIAGVALLVVRETVEKKQDARFRLQRPGVPSEARRVFAAASIGAVAGFAVCGLYSSVAPNFVGTVLGIHSPLVVGVTTASLFAASAVAQIVLGRLGLVPAIATGSIQLFVGMILLAVALPLASLALLLVSSVVSGAGQGLLFSFGLRAIVAAAPDDRRTEATSAYFVVAYLAISVPAILAGVAEGLIGLTATGVGYAAVMGVLCVVAFAGRGRFAGVAD</sequence>
<keyword evidence="4 7" id="KW-0812">Transmembrane</keyword>
<dbReference type="InterPro" id="IPR011701">
    <property type="entry name" value="MFS"/>
</dbReference>
<evidence type="ECO:0000313" key="9">
    <source>
        <dbReference type="EMBL" id="GAA4266441.1"/>
    </source>
</evidence>
<organism evidence="9 10">
    <name type="scientific">Frondihabitans peucedani</name>
    <dbReference type="NCBI Taxonomy" id="598626"/>
    <lineage>
        <taxon>Bacteria</taxon>
        <taxon>Bacillati</taxon>
        <taxon>Actinomycetota</taxon>
        <taxon>Actinomycetes</taxon>
        <taxon>Micrococcales</taxon>
        <taxon>Microbacteriaceae</taxon>
        <taxon>Frondihabitans</taxon>
    </lineage>
</organism>
<dbReference type="Gene3D" id="1.20.1250.20">
    <property type="entry name" value="MFS general substrate transporter like domains"/>
    <property type="match status" value="1"/>
</dbReference>
<dbReference type="Proteomes" id="UP001501594">
    <property type="component" value="Unassembled WGS sequence"/>
</dbReference>
<dbReference type="PROSITE" id="PS50850">
    <property type="entry name" value="MFS"/>
    <property type="match status" value="1"/>
</dbReference>
<feature type="transmembrane region" description="Helical" evidence="7">
    <location>
        <begin position="106"/>
        <end position="128"/>
    </location>
</feature>
<evidence type="ECO:0000256" key="4">
    <source>
        <dbReference type="ARBA" id="ARBA00022692"/>
    </source>
</evidence>
<evidence type="ECO:0000256" key="5">
    <source>
        <dbReference type="ARBA" id="ARBA00022989"/>
    </source>
</evidence>
<evidence type="ECO:0000256" key="6">
    <source>
        <dbReference type="ARBA" id="ARBA00023136"/>
    </source>
</evidence>
<dbReference type="InterPro" id="IPR050171">
    <property type="entry name" value="MFS_Transporters"/>
</dbReference>
<evidence type="ECO:0000256" key="7">
    <source>
        <dbReference type="SAM" id="Phobius"/>
    </source>
</evidence>
<feature type="transmembrane region" description="Helical" evidence="7">
    <location>
        <begin position="241"/>
        <end position="263"/>
    </location>
</feature>
<evidence type="ECO:0000256" key="3">
    <source>
        <dbReference type="ARBA" id="ARBA00022475"/>
    </source>
</evidence>
<evidence type="ECO:0000256" key="1">
    <source>
        <dbReference type="ARBA" id="ARBA00004651"/>
    </source>
</evidence>
<dbReference type="Pfam" id="PF07690">
    <property type="entry name" value="MFS_1"/>
    <property type="match status" value="1"/>
</dbReference>
<evidence type="ECO:0000313" key="10">
    <source>
        <dbReference type="Proteomes" id="UP001501594"/>
    </source>
</evidence>
<protein>
    <submittedName>
        <fullName evidence="9">MFS transporter</fullName>
    </submittedName>
</protein>
<feature type="domain" description="Major facilitator superfamily (MFS) profile" evidence="8">
    <location>
        <begin position="10"/>
        <end position="393"/>
    </location>
</feature>
<evidence type="ECO:0000259" key="8">
    <source>
        <dbReference type="PROSITE" id="PS50850"/>
    </source>
</evidence>
<dbReference type="SUPFAM" id="SSF103473">
    <property type="entry name" value="MFS general substrate transporter"/>
    <property type="match status" value="1"/>
</dbReference>
<accession>A0ABP8E2R5</accession>
<comment type="caution">
    <text evidence="9">The sequence shown here is derived from an EMBL/GenBank/DDBJ whole genome shotgun (WGS) entry which is preliminary data.</text>
</comment>
<feature type="transmembrane region" description="Helical" evidence="7">
    <location>
        <begin position="81"/>
        <end position="100"/>
    </location>
</feature>
<dbReference type="PANTHER" id="PTHR23517:SF13">
    <property type="entry name" value="MAJOR FACILITATOR SUPERFAMILY MFS_1"/>
    <property type="match status" value="1"/>
</dbReference>
<keyword evidence="5 7" id="KW-1133">Transmembrane helix</keyword>
<dbReference type="InterPro" id="IPR036259">
    <property type="entry name" value="MFS_trans_sf"/>
</dbReference>
<feature type="transmembrane region" description="Helical" evidence="7">
    <location>
        <begin position="12"/>
        <end position="32"/>
    </location>
</feature>
<dbReference type="RefSeq" id="WP_344795662.1">
    <property type="nucleotide sequence ID" value="NZ_BAABAU010000001.1"/>
</dbReference>
<keyword evidence="3" id="KW-1003">Cell membrane</keyword>
<evidence type="ECO:0000256" key="2">
    <source>
        <dbReference type="ARBA" id="ARBA00022448"/>
    </source>
</evidence>
<feature type="transmembrane region" description="Helical" evidence="7">
    <location>
        <begin position="342"/>
        <end position="360"/>
    </location>
</feature>
<comment type="subcellular location">
    <subcellularLocation>
        <location evidence="1">Cell membrane</location>
        <topology evidence="1">Multi-pass membrane protein</topology>
    </subcellularLocation>
</comment>
<keyword evidence="10" id="KW-1185">Reference proteome</keyword>
<feature type="transmembrane region" description="Helical" evidence="7">
    <location>
        <begin position="215"/>
        <end position="235"/>
    </location>
</feature>
<proteinExistence type="predicted"/>
<feature type="transmembrane region" description="Helical" evidence="7">
    <location>
        <begin position="44"/>
        <end position="69"/>
    </location>
</feature>
<feature type="transmembrane region" description="Helical" evidence="7">
    <location>
        <begin position="275"/>
        <end position="299"/>
    </location>
</feature>
<keyword evidence="2" id="KW-0813">Transport</keyword>
<reference evidence="10" key="1">
    <citation type="journal article" date="2019" name="Int. J. Syst. Evol. Microbiol.">
        <title>The Global Catalogue of Microorganisms (GCM) 10K type strain sequencing project: providing services to taxonomists for standard genome sequencing and annotation.</title>
        <authorList>
            <consortium name="The Broad Institute Genomics Platform"/>
            <consortium name="The Broad Institute Genome Sequencing Center for Infectious Disease"/>
            <person name="Wu L."/>
            <person name="Ma J."/>
        </authorList>
    </citation>
    <scope>NUCLEOTIDE SEQUENCE [LARGE SCALE GENOMIC DNA]</scope>
    <source>
        <strain evidence="10">JCM 17442</strain>
    </source>
</reference>
<gene>
    <name evidence="9" type="ORF">GCM10022256_20530</name>
</gene>
<feature type="transmembrane region" description="Helical" evidence="7">
    <location>
        <begin position="366"/>
        <end position="389"/>
    </location>
</feature>
<dbReference type="PANTHER" id="PTHR23517">
    <property type="entry name" value="RESISTANCE PROTEIN MDTM, PUTATIVE-RELATED-RELATED"/>
    <property type="match status" value="1"/>
</dbReference>
<feature type="transmembrane region" description="Helical" evidence="7">
    <location>
        <begin position="140"/>
        <end position="161"/>
    </location>
</feature>
<keyword evidence="6 7" id="KW-0472">Membrane</keyword>